<evidence type="ECO:0000256" key="1">
    <source>
        <dbReference type="ARBA" id="ARBA00023002"/>
    </source>
</evidence>
<dbReference type="Gene3D" id="3.50.50.60">
    <property type="entry name" value="FAD/NAD(P)-binding domain"/>
    <property type="match status" value="2"/>
</dbReference>
<evidence type="ECO:0000313" key="3">
    <source>
        <dbReference type="EMBL" id="AWV99061.1"/>
    </source>
</evidence>
<dbReference type="InterPro" id="IPR006076">
    <property type="entry name" value="FAD-dep_OxRdtase"/>
</dbReference>
<evidence type="ECO:0000259" key="2">
    <source>
        <dbReference type="Pfam" id="PF01266"/>
    </source>
</evidence>
<keyword evidence="1" id="KW-0560">Oxidoreductase</keyword>
<organism evidence="3 4">
    <name type="scientific">Arcticibacterium luteifluviistationis</name>
    <dbReference type="NCBI Taxonomy" id="1784714"/>
    <lineage>
        <taxon>Bacteria</taxon>
        <taxon>Pseudomonadati</taxon>
        <taxon>Bacteroidota</taxon>
        <taxon>Cytophagia</taxon>
        <taxon>Cytophagales</taxon>
        <taxon>Leadbetterellaceae</taxon>
        <taxon>Arcticibacterium</taxon>
    </lineage>
</organism>
<dbReference type="RefSeq" id="WP_111372254.1">
    <property type="nucleotide sequence ID" value="NZ_CP029480.1"/>
</dbReference>
<dbReference type="OrthoDB" id="9794226at2"/>
<evidence type="ECO:0000313" key="4">
    <source>
        <dbReference type="Proteomes" id="UP000249873"/>
    </source>
</evidence>
<dbReference type="InterPro" id="IPR036188">
    <property type="entry name" value="FAD/NAD-bd_sf"/>
</dbReference>
<keyword evidence="4" id="KW-1185">Reference proteome</keyword>
<dbReference type="PANTHER" id="PTHR13847:SF289">
    <property type="entry name" value="GLYCINE OXIDASE"/>
    <property type="match status" value="1"/>
</dbReference>
<proteinExistence type="predicted"/>
<dbReference type="AlphaFoldDB" id="A0A2Z4GD38"/>
<dbReference type="Proteomes" id="UP000249873">
    <property type="component" value="Chromosome"/>
</dbReference>
<protein>
    <submittedName>
        <fullName evidence="3">Amino acid dehydrogenase</fullName>
    </submittedName>
</protein>
<gene>
    <name evidence="3" type="ORF">DJ013_13150</name>
</gene>
<feature type="domain" description="FAD dependent oxidoreductase" evidence="2">
    <location>
        <begin position="3"/>
        <end position="401"/>
    </location>
</feature>
<dbReference type="EMBL" id="CP029480">
    <property type="protein sequence ID" value="AWV99061.1"/>
    <property type="molecule type" value="Genomic_DNA"/>
</dbReference>
<dbReference type="PANTHER" id="PTHR13847">
    <property type="entry name" value="SARCOSINE DEHYDROGENASE-RELATED"/>
    <property type="match status" value="1"/>
</dbReference>
<accession>A0A2Z4GD38</accession>
<name>A0A2Z4GD38_9BACT</name>
<dbReference type="KEGG" id="als:DJ013_13150"/>
<dbReference type="SUPFAM" id="SSF54373">
    <property type="entry name" value="FAD-linked reductases, C-terminal domain"/>
    <property type="match status" value="1"/>
</dbReference>
<dbReference type="Pfam" id="PF01266">
    <property type="entry name" value="DAO"/>
    <property type="match status" value="1"/>
</dbReference>
<dbReference type="SUPFAM" id="SSF51905">
    <property type="entry name" value="FAD/NAD(P)-binding domain"/>
    <property type="match status" value="1"/>
</dbReference>
<dbReference type="Gene3D" id="3.30.9.10">
    <property type="entry name" value="D-Amino Acid Oxidase, subunit A, domain 2"/>
    <property type="match status" value="1"/>
</dbReference>
<reference evidence="3 4" key="1">
    <citation type="submission" date="2018-05" db="EMBL/GenBank/DDBJ databases">
        <title>Complete genome sequence of Arcticibacterium luteifluviistationis SM1504T, a cytophagaceae bacterium isolated from Arctic surface seawater.</title>
        <authorList>
            <person name="Li Y."/>
            <person name="Qin Q.-L."/>
        </authorList>
    </citation>
    <scope>NUCLEOTIDE SEQUENCE [LARGE SCALE GENOMIC DNA]</scope>
    <source>
        <strain evidence="3 4">SM1504</strain>
    </source>
</reference>
<dbReference type="GO" id="GO:0016491">
    <property type="term" value="F:oxidoreductase activity"/>
    <property type="evidence" value="ECO:0007669"/>
    <property type="project" value="UniProtKB-KW"/>
</dbReference>
<sequence>MKVHIIGSGIIGLFSAYYLVKEGHEVEIIEQYDGEDGCSFQNAGMITPSHFIPLAAPGMVQKALKWMLDDASPFYVKPRFDLSMLNWSWKFMQSASQKKVDAAMPVLRDFLVESRALYLDLVSSNELAFDFEKKGLLLLCKTEHVLEGEAQVAAKAHDLGIKAEVLTRDGVHKLEPEALPDVLGGVFYPDDSHCNPQKLVGNLKSFLLKKGVKFLYNTKVVDAAINGNKVEKLQLQLQNNELKEIKVEKVVVAAGSWSEGLAKLFKLNIPMQAGKGYSFLQQQEASKKILHPTILCEAKVAVTPFMDNQVRFAGTMELAGINPNINKKRVRAIAQAGENFYGQVKVGMPKDADIWYGLRPCSPDGLPYVGKAKQLENVVVASGHAMLGISLAPITGQVVSKLILEKNVSQNIGLFDIHRFEK</sequence>
<dbReference type="GO" id="GO:0005737">
    <property type="term" value="C:cytoplasm"/>
    <property type="evidence" value="ECO:0007669"/>
    <property type="project" value="TreeGrafter"/>
</dbReference>